<evidence type="ECO:0000313" key="3">
    <source>
        <dbReference type="Proteomes" id="UP000033452"/>
    </source>
</evidence>
<evidence type="ECO:0000313" key="2">
    <source>
        <dbReference type="EMBL" id="KJZ12343.1"/>
    </source>
</evidence>
<dbReference type="AlphaFoldDB" id="A0A0F4QXC2"/>
<dbReference type="Pfam" id="PF17680">
    <property type="entry name" value="FlgO"/>
    <property type="match status" value="1"/>
</dbReference>
<feature type="domain" description="FlgO" evidence="1">
    <location>
        <begin position="46"/>
        <end position="179"/>
    </location>
</feature>
<dbReference type="PIRSF" id="PIRSF028688">
    <property type="entry name" value="UCP_imp_028688"/>
    <property type="match status" value="1"/>
</dbReference>
<dbReference type="EMBL" id="JXYA01000005">
    <property type="protein sequence ID" value="KJZ12343.1"/>
    <property type="molecule type" value="Genomic_DNA"/>
</dbReference>
<comment type="caution">
    <text evidence="2">The sequence shown here is derived from an EMBL/GenBank/DDBJ whole genome shotgun (WGS) entry which is preliminary data.</text>
</comment>
<keyword evidence="3" id="KW-1185">Reference proteome</keyword>
<dbReference type="Proteomes" id="UP000033452">
    <property type="component" value="Unassembled WGS sequence"/>
</dbReference>
<gene>
    <name evidence="2" type="ORF">TW77_02985</name>
</gene>
<dbReference type="InterPro" id="IPR041215">
    <property type="entry name" value="FlgO_dom"/>
</dbReference>
<evidence type="ECO:0000259" key="1">
    <source>
        <dbReference type="Pfam" id="PF17680"/>
    </source>
</evidence>
<dbReference type="PATRIC" id="fig|43658.5.peg.624"/>
<dbReference type="OrthoDB" id="6385614at2"/>
<dbReference type="InterPro" id="IPR014549">
    <property type="entry name" value="FlgO"/>
</dbReference>
<dbReference type="RefSeq" id="WP_052713010.1">
    <property type="nucleotide sequence ID" value="NZ_JXYA01000005.1"/>
</dbReference>
<name>A0A0F4QXC2_9GAMM</name>
<accession>A0A0F4QXC2</accession>
<protein>
    <recommendedName>
        <fullName evidence="1">FlgO domain-containing protein</fullName>
    </recommendedName>
</protein>
<organism evidence="2 3">
    <name type="scientific">Pseudoalteromonas rubra</name>
    <dbReference type="NCBI Taxonomy" id="43658"/>
    <lineage>
        <taxon>Bacteria</taxon>
        <taxon>Pseudomonadati</taxon>
        <taxon>Pseudomonadota</taxon>
        <taxon>Gammaproteobacteria</taxon>
        <taxon>Alteromonadales</taxon>
        <taxon>Pseudoalteromonadaceae</taxon>
        <taxon>Pseudoalteromonas</taxon>
    </lineage>
</organism>
<reference evidence="2 3" key="1">
    <citation type="journal article" date="2015" name="BMC Genomics">
        <title>Genome mining reveals unlocked bioactive potential of marine Gram-negative bacteria.</title>
        <authorList>
            <person name="Machado H."/>
            <person name="Sonnenschein E.C."/>
            <person name="Melchiorsen J."/>
            <person name="Gram L."/>
        </authorList>
    </citation>
    <scope>NUCLEOTIDE SEQUENCE [LARGE SCALE GENOMIC DNA]</scope>
    <source>
        <strain evidence="2 3">S2471</strain>
    </source>
</reference>
<sequence length="198" mass="21519">MQLPAVIVALALSVLLSGCAGMLKAQQQKEVEQAPPLPTLHQYMGQLAAALGEHSRPLKPGATVAVTSFYLADQLGNAVASNQGSGLSTQVQESLISYVTQMGLEVVEFRLQRTLTLSDRADNLLNRDIALLRERHKFDLALTGTISESHDHYTINARLITMLDSRTASAATISVPKAVLWGNEKAQMRDGKLHRGQY</sequence>
<proteinExistence type="predicted"/>